<keyword evidence="1" id="KW-0808">Transferase</keyword>
<dbReference type="EC" id="2.6.1.-" evidence="1"/>
<keyword evidence="1 3" id="KW-0032">Aminotransferase</keyword>
<evidence type="ECO:0000313" key="4">
    <source>
        <dbReference type="Proteomes" id="UP000824164"/>
    </source>
</evidence>
<evidence type="ECO:0000259" key="2">
    <source>
        <dbReference type="Pfam" id="PF00155"/>
    </source>
</evidence>
<dbReference type="InterPro" id="IPR004839">
    <property type="entry name" value="Aminotransferase_I/II_large"/>
</dbReference>
<dbReference type="Proteomes" id="UP000824164">
    <property type="component" value="Unassembled WGS sequence"/>
</dbReference>
<dbReference type="PRINTS" id="PR00753">
    <property type="entry name" value="ACCSYNTHASE"/>
</dbReference>
<feature type="domain" description="Aminotransferase class I/classII large" evidence="2">
    <location>
        <begin position="37"/>
        <end position="380"/>
    </location>
</feature>
<proteinExistence type="inferred from homology"/>
<dbReference type="Pfam" id="PF00155">
    <property type="entry name" value="Aminotran_1_2"/>
    <property type="match status" value="1"/>
</dbReference>
<dbReference type="PANTHER" id="PTHR42691">
    <property type="entry name" value="ASPARTATE AMINOTRANSFERASE YHDR-RELATED"/>
    <property type="match status" value="1"/>
</dbReference>
<dbReference type="Gene3D" id="3.40.640.10">
    <property type="entry name" value="Type I PLP-dependent aspartate aminotransferase-like (Major domain)"/>
    <property type="match status" value="1"/>
</dbReference>
<comment type="cofactor">
    <cofactor evidence="1">
        <name>pyridoxal 5'-phosphate</name>
        <dbReference type="ChEBI" id="CHEBI:597326"/>
    </cofactor>
</comment>
<dbReference type="GO" id="GO:0030170">
    <property type="term" value="F:pyridoxal phosphate binding"/>
    <property type="evidence" value="ECO:0007669"/>
    <property type="project" value="InterPro"/>
</dbReference>
<protein>
    <recommendedName>
        <fullName evidence="1">Aminotransferase</fullName>
        <ecNumber evidence="1">2.6.1.-</ecNumber>
    </recommendedName>
</protein>
<comment type="caution">
    <text evidence="3">The sequence shown here is derived from an EMBL/GenBank/DDBJ whole genome shotgun (WGS) entry which is preliminary data.</text>
</comment>
<evidence type="ECO:0000313" key="3">
    <source>
        <dbReference type="EMBL" id="HIU02597.1"/>
    </source>
</evidence>
<dbReference type="CDD" id="cd00609">
    <property type="entry name" value="AAT_like"/>
    <property type="match status" value="1"/>
</dbReference>
<organism evidence="3 4">
    <name type="scientific">Candidatus Onthocola gallistercoris</name>
    <dbReference type="NCBI Taxonomy" id="2840876"/>
    <lineage>
        <taxon>Bacteria</taxon>
        <taxon>Bacillati</taxon>
        <taxon>Bacillota</taxon>
        <taxon>Bacilli</taxon>
        <taxon>Candidatus Onthocola</taxon>
    </lineage>
</organism>
<sequence>MISKSMEELVAGSSVIRALFEEGKQMAAKVGVENVYDYSLGNPSVPAPAAVDEAFRQVLDEEDSLYVHGYMNNAGYEDVREAVADSLNRRFGTTFSGDGILMTVGAAGGLNTALRTLVDPGDEVICFAPFFGEYTNYIKNFGGVPVVVPADTRTFQLNLEGLDDTINERTKALIINNPNNPSGVVYSADTLRQLQAILEKAEKRVGHPIYVISDEPYRELVYDGVTVPFMSLYIKNCIIGYSFSKSLSLPGERIGYLAVPKEVDGYGELMDGLTVAERILGFVNAPSLQQRMIKRCIDEATDVAAYDKNRRFLYESLTEMGFECIRPEGAFYLFMKSPIEDEKVFVAEGKKHNILMVPATSFGCPGYVRLAYCVSYDMIQRSMPAFKALAETYFK</sequence>
<accession>A0A9D1KWQ0</accession>
<reference evidence="3" key="1">
    <citation type="submission" date="2020-10" db="EMBL/GenBank/DDBJ databases">
        <authorList>
            <person name="Gilroy R."/>
        </authorList>
    </citation>
    <scope>NUCLEOTIDE SEQUENCE</scope>
    <source>
        <strain evidence="3">CHK187-14744</strain>
    </source>
</reference>
<dbReference type="PROSITE" id="PS00105">
    <property type="entry name" value="AA_TRANSFER_CLASS_1"/>
    <property type="match status" value="1"/>
</dbReference>
<gene>
    <name evidence="3" type="ORF">IAB63_05030</name>
</gene>
<dbReference type="InterPro" id="IPR015421">
    <property type="entry name" value="PyrdxlP-dep_Trfase_major"/>
</dbReference>
<evidence type="ECO:0000256" key="1">
    <source>
        <dbReference type="RuleBase" id="RU000481"/>
    </source>
</evidence>
<dbReference type="AlphaFoldDB" id="A0A9D1KWQ0"/>
<dbReference type="EMBL" id="DVLT01000035">
    <property type="protein sequence ID" value="HIU02597.1"/>
    <property type="molecule type" value="Genomic_DNA"/>
</dbReference>
<dbReference type="SUPFAM" id="SSF53383">
    <property type="entry name" value="PLP-dependent transferases"/>
    <property type="match status" value="1"/>
</dbReference>
<dbReference type="GO" id="GO:0008483">
    <property type="term" value="F:transaminase activity"/>
    <property type="evidence" value="ECO:0007669"/>
    <property type="project" value="UniProtKB-KW"/>
</dbReference>
<dbReference type="InterPro" id="IPR004838">
    <property type="entry name" value="NHTrfase_class1_PyrdxlP-BS"/>
</dbReference>
<dbReference type="InterPro" id="IPR015424">
    <property type="entry name" value="PyrdxlP-dep_Trfase"/>
</dbReference>
<comment type="similarity">
    <text evidence="1">Belongs to the class-I pyridoxal-phosphate-dependent aminotransferase family.</text>
</comment>
<reference evidence="3" key="2">
    <citation type="journal article" date="2021" name="PeerJ">
        <title>Extensive microbial diversity within the chicken gut microbiome revealed by metagenomics and culture.</title>
        <authorList>
            <person name="Gilroy R."/>
            <person name="Ravi A."/>
            <person name="Getino M."/>
            <person name="Pursley I."/>
            <person name="Horton D.L."/>
            <person name="Alikhan N.F."/>
            <person name="Baker D."/>
            <person name="Gharbi K."/>
            <person name="Hall N."/>
            <person name="Watson M."/>
            <person name="Adriaenssens E.M."/>
            <person name="Foster-Nyarko E."/>
            <person name="Jarju S."/>
            <person name="Secka A."/>
            <person name="Antonio M."/>
            <person name="Oren A."/>
            <person name="Chaudhuri R.R."/>
            <person name="La Ragione R."/>
            <person name="Hildebrand F."/>
            <person name="Pallen M.J."/>
        </authorList>
    </citation>
    <scope>NUCLEOTIDE SEQUENCE</scope>
    <source>
        <strain evidence="3">CHK187-14744</strain>
    </source>
</reference>
<dbReference type="NCBIfam" id="NF005305">
    <property type="entry name" value="PRK06836.1"/>
    <property type="match status" value="1"/>
</dbReference>
<dbReference type="PANTHER" id="PTHR42691:SF1">
    <property type="entry name" value="ASPARTATE AMINOTRANSFERASE YHDR-RELATED"/>
    <property type="match status" value="1"/>
</dbReference>
<name>A0A9D1KWQ0_9FIRM</name>